<proteinExistence type="predicted"/>
<organism evidence="2 3">
    <name type="scientific">Tagetes erecta</name>
    <name type="common">African marigold</name>
    <dbReference type="NCBI Taxonomy" id="13708"/>
    <lineage>
        <taxon>Eukaryota</taxon>
        <taxon>Viridiplantae</taxon>
        <taxon>Streptophyta</taxon>
        <taxon>Embryophyta</taxon>
        <taxon>Tracheophyta</taxon>
        <taxon>Spermatophyta</taxon>
        <taxon>Magnoliopsida</taxon>
        <taxon>eudicotyledons</taxon>
        <taxon>Gunneridae</taxon>
        <taxon>Pentapetalae</taxon>
        <taxon>asterids</taxon>
        <taxon>campanulids</taxon>
        <taxon>Asterales</taxon>
        <taxon>Asteraceae</taxon>
        <taxon>Asteroideae</taxon>
        <taxon>Heliantheae alliance</taxon>
        <taxon>Tageteae</taxon>
        <taxon>Tagetes</taxon>
    </lineage>
</organism>
<evidence type="ECO:0000256" key="1">
    <source>
        <dbReference type="SAM" id="MobiDB-lite"/>
    </source>
</evidence>
<comment type="caution">
    <text evidence="2">The sequence shown here is derived from an EMBL/GenBank/DDBJ whole genome shotgun (WGS) entry which is preliminary data.</text>
</comment>
<protein>
    <submittedName>
        <fullName evidence="2">Uncharacterized protein</fullName>
    </submittedName>
</protein>
<dbReference type="EMBL" id="JAUHHV010000001">
    <property type="protein sequence ID" value="KAK1440634.1"/>
    <property type="molecule type" value="Genomic_DNA"/>
</dbReference>
<sequence length="108" mass="12572">MKRERKLTSRLKDWWAVIKTSPRGVYELAEDDNIVGDDDEEDTEHFFQENERLTCASTEDLSYVTHVETNVIEEVDDVNDGDQEEEEAAFECIDSDEDADEFEDEDTD</sequence>
<name>A0AAD8LGY9_TARER</name>
<keyword evidence="3" id="KW-1185">Reference proteome</keyword>
<feature type="region of interest" description="Disordered" evidence="1">
    <location>
        <begin position="80"/>
        <end position="108"/>
    </location>
</feature>
<dbReference type="Proteomes" id="UP001229421">
    <property type="component" value="Unassembled WGS sequence"/>
</dbReference>
<dbReference type="AlphaFoldDB" id="A0AAD8LGY9"/>
<reference evidence="2" key="1">
    <citation type="journal article" date="2023" name="bioRxiv">
        <title>Improved chromosome-level genome assembly for marigold (Tagetes erecta).</title>
        <authorList>
            <person name="Jiang F."/>
            <person name="Yuan L."/>
            <person name="Wang S."/>
            <person name="Wang H."/>
            <person name="Xu D."/>
            <person name="Wang A."/>
            <person name="Fan W."/>
        </authorList>
    </citation>
    <scope>NUCLEOTIDE SEQUENCE</scope>
    <source>
        <strain evidence="2">WSJ</strain>
        <tissue evidence="2">Leaf</tissue>
    </source>
</reference>
<gene>
    <name evidence="2" type="ORF">QVD17_06463</name>
</gene>
<accession>A0AAD8LGY9</accession>
<evidence type="ECO:0000313" key="3">
    <source>
        <dbReference type="Proteomes" id="UP001229421"/>
    </source>
</evidence>
<evidence type="ECO:0000313" key="2">
    <source>
        <dbReference type="EMBL" id="KAK1440634.1"/>
    </source>
</evidence>